<sequence>MLLPDPLSELPRYFEPLAAERHDLGSGPVLQTPGVNVLALNAAYAPAPPSDADRADLLAFFAGRDAPPLVLSPYTWDGQDVGGLRVGEWRTRETVTQHIAVEQVSRLQLATWAAVLAESYDALEWAGLLAQHFAARLEGQRDFVLLLAYAGHGPVGAGLWQAADGGGAMHLWGTLDPAADVPLLDAAANLADGRVRVSLPDASPLELADVEVLTFTLLSER</sequence>
<dbReference type="AlphaFoldDB" id="A0AAU6Q1D1"/>
<accession>A0AAU6Q1D1</accession>
<dbReference type="RefSeq" id="WP_339095639.1">
    <property type="nucleotide sequence ID" value="NZ_CP149782.1"/>
</dbReference>
<name>A0AAU6Q1D1_9DEIO</name>
<dbReference type="EMBL" id="CP149782">
    <property type="protein sequence ID" value="WYF44428.1"/>
    <property type="molecule type" value="Genomic_DNA"/>
</dbReference>
<proteinExistence type="predicted"/>
<gene>
    <name evidence="1" type="ORF">WDJ50_13700</name>
</gene>
<evidence type="ECO:0000313" key="1">
    <source>
        <dbReference type="EMBL" id="WYF44428.1"/>
    </source>
</evidence>
<reference evidence="1" key="1">
    <citation type="submission" date="2024-03" db="EMBL/GenBank/DDBJ databases">
        <title>Deinococcus weizhi sp. nov., isolated from human skin.</title>
        <authorList>
            <person name="Wei Z."/>
            <person name="Tian F."/>
            <person name="Yang C."/>
            <person name="Xin L.T."/>
            <person name="Wen Z.J."/>
            <person name="Lan K.C."/>
            <person name="Yu L."/>
            <person name="Zhe W."/>
            <person name="Dan F.D."/>
            <person name="Jun W."/>
            <person name="Rui Z."/>
            <person name="Yong X.J."/>
            <person name="Ting Y."/>
            <person name="Wei X."/>
            <person name="Xu Z.G."/>
            <person name="Xin Z."/>
            <person name="Dong F.G."/>
            <person name="Ni X.M."/>
            <person name="Zheng M.G."/>
            <person name="Chun Y."/>
            <person name="Qian W.X."/>
        </authorList>
    </citation>
    <scope>NUCLEOTIDE SEQUENCE</scope>
    <source>
        <strain evidence="1">VB142</strain>
    </source>
</reference>
<protein>
    <submittedName>
        <fullName evidence="1">Uncharacterized protein</fullName>
    </submittedName>
</protein>
<organism evidence="1">
    <name type="scientific">Deinococcus sp. VB142</name>
    <dbReference type="NCBI Taxonomy" id="3112952"/>
    <lineage>
        <taxon>Bacteria</taxon>
        <taxon>Thermotogati</taxon>
        <taxon>Deinococcota</taxon>
        <taxon>Deinococci</taxon>
        <taxon>Deinococcales</taxon>
        <taxon>Deinococcaceae</taxon>
        <taxon>Deinococcus</taxon>
    </lineage>
</organism>